<reference evidence="2 3" key="1">
    <citation type="journal article" date="2016" name="Mol. Biol. Evol.">
        <title>Comparative Genomics of Early-Diverging Mushroom-Forming Fungi Provides Insights into the Origins of Lignocellulose Decay Capabilities.</title>
        <authorList>
            <person name="Nagy L.G."/>
            <person name="Riley R."/>
            <person name="Tritt A."/>
            <person name="Adam C."/>
            <person name="Daum C."/>
            <person name="Floudas D."/>
            <person name="Sun H."/>
            <person name="Yadav J.S."/>
            <person name="Pangilinan J."/>
            <person name="Larsson K.H."/>
            <person name="Matsuura K."/>
            <person name="Barry K."/>
            <person name="Labutti K."/>
            <person name="Kuo R."/>
            <person name="Ohm R.A."/>
            <person name="Bhattacharya S.S."/>
            <person name="Shirouzu T."/>
            <person name="Yoshinaga Y."/>
            <person name="Martin F.M."/>
            <person name="Grigoriev I.V."/>
            <person name="Hibbett D.S."/>
        </authorList>
    </citation>
    <scope>NUCLEOTIDE SEQUENCE [LARGE SCALE GENOMIC DNA]</scope>
    <source>
        <strain evidence="2 3">L-15889</strain>
    </source>
</reference>
<evidence type="ECO:0000313" key="3">
    <source>
        <dbReference type="Proteomes" id="UP000076727"/>
    </source>
</evidence>
<accession>A0A165L0M6</accession>
<dbReference type="Gene3D" id="3.30.160.60">
    <property type="entry name" value="Classic Zinc Finger"/>
    <property type="match status" value="1"/>
</dbReference>
<sequence length="168" mass="18630">MRQGHTSRADALCIKQDRGSRRRASNVSSLFCPLCLTLLVLVSSHLPSVLHMLPYSRQHTGTGMTHARCTWDGGICSITLDDLSPSGIIRHLKAFHFNSPLNAWENKKRGVCRWGGNCDGCEMNYESLGKHIASVHLRSTARPCTVCGRQFARTDTLSRHLLENCPGT</sequence>
<name>A0A165L0M6_9APHY</name>
<proteinExistence type="predicted"/>
<dbReference type="AlphaFoldDB" id="A0A165L0M6"/>
<organism evidence="2 3">
    <name type="scientific">Daedalea quercina L-15889</name>
    <dbReference type="NCBI Taxonomy" id="1314783"/>
    <lineage>
        <taxon>Eukaryota</taxon>
        <taxon>Fungi</taxon>
        <taxon>Dikarya</taxon>
        <taxon>Basidiomycota</taxon>
        <taxon>Agaricomycotina</taxon>
        <taxon>Agaricomycetes</taxon>
        <taxon>Polyporales</taxon>
        <taxon>Fomitopsis</taxon>
    </lineage>
</organism>
<gene>
    <name evidence="2" type="ORF">DAEQUDRAFT_86048</name>
</gene>
<dbReference type="STRING" id="1314783.A0A165L0M6"/>
<protein>
    <recommendedName>
        <fullName evidence="4">C2H2-type domain-containing protein</fullName>
    </recommendedName>
</protein>
<keyword evidence="1" id="KW-0472">Membrane</keyword>
<evidence type="ECO:0000256" key="1">
    <source>
        <dbReference type="SAM" id="Phobius"/>
    </source>
</evidence>
<keyword evidence="1" id="KW-1133">Transmembrane helix</keyword>
<keyword evidence="3" id="KW-1185">Reference proteome</keyword>
<evidence type="ECO:0008006" key="4">
    <source>
        <dbReference type="Google" id="ProtNLM"/>
    </source>
</evidence>
<dbReference type="EMBL" id="KV429154">
    <property type="protein sequence ID" value="KZT63840.1"/>
    <property type="molecule type" value="Genomic_DNA"/>
</dbReference>
<dbReference type="Proteomes" id="UP000076727">
    <property type="component" value="Unassembled WGS sequence"/>
</dbReference>
<keyword evidence="1" id="KW-0812">Transmembrane</keyword>
<evidence type="ECO:0000313" key="2">
    <source>
        <dbReference type="EMBL" id="KZT63840.1"/>
    </source>
</evidence>
<feature type="transmembrane region" description="Helical" evidence="1">
    <location>
        <begin position="27"/>
        <end position="46"/>
    </location>
</feature>
<dbReference type="OrthoDB" id="2782214at2759"/>